<proteinExistence type="predicted"/>
<evidence type="ECO:0000256" key="1">
    <source>
        <dbReference type="SAM" id="MobiDB-lite"/>
    </source>
</evidence>
<protein>
    <submittedName>
        <fullName evidence="5">Uncharacterized protein LOC117649826</fullName>
    </submittedName>
</protein>
<accession>A0A6P8ZUP9</accession>
<dbReference type="AlphaFoldDB" id="A0A6P8ZUP9"/>
<keyword evidence="4" id="KW-1185">Reference proteome</keyword>
<keyword evidence="3" id="KW-0732">Signal</keyword>
<feature type="chain" id="PRO_5028160748" evidence="3">
    <location>
        <begin position="33"/>
        <end position="123"/>
    </location>
</feature>
<evidence type="ECO:0000313" key="4">
    <source>
        <dbReference type="Proteomes" id="UP000515158"/>
    </source>
</evidence>
<name>A0A6P8ZUP9_THRPL</name>
<evidence type="ECO:0000256" key="3">
    <source>
        <dbReference type="SAM" id="SignalP"/>
    </source>
</evidence>
<dbReference type="RefSeq" id="XP_034248820.1">
    <property type="nucleotide sequence ID" value="XM_034392929.1"/>
</dbReference>
<sequence>MAGQLARSRWACTVGLLTLVTALATPVPDASGEPTPEHPQERAKKIVDGLGGMSIGSIFPGPHGEQPQLEVLSQPPSPSPIPRPLGGLETETASITPVQAIGYSGYIVVVVVLFMYCKPRRKN</sequence>
<gene>
    <name evidence="5" type="primary">LOC117649826</name>
</gene>
<feature type="transmembrane region" description="Helical" evidence="2">
    <location>
        <begin position="100"/>
        <end position="117"/>
    </location>
</feature>
<dbReference type="GeneID" id="117649826"/>
<keyword evidence="2" id="KW-0472">Membrane</keyword>
<keyword evidence="2" id="KW-1133">Transmembrane helix</keyword>
<feature type="region of interest" description="Disordered" evidence="1">
    <location>
        <begin position="57"/>
        <end position="89"/>
    </location>
</feature>
<feature type="signal peptide" evidence="3">
    <location>
        <begin position="1"/>
        <end position="32"/>
    </location>
</feature>
<reference evidence="5" key="1">
    <citation type="submission" date="2025-08" db="UniProtKB">
        <authorList>
            <consortium name="RefSeq"/>
        </authorList>
    </citation>
    <scope>IDENTIFICATION</scope>
    <source>
        <tissue evidence="5">Total insect</tissue>
    </source>
</reference>
<dbReference type="InParanoid" id="A0A6P8ZUP9"/>
<evidence type="ECO:0000256" key="2">
    <source>
        <dbReference type="SAM" id="Phobius"/>
    </source>
</evidence>
<keyword evidence="2" id="KW-0812">Transmembrane</keyword>
<dbReference type="Proteomes" id="UP000515158">
    <property type="component" value="Unplaced"/>
</dbReference>
<dbReference type="KEGG" id="tpal:117649826"/>
<evidence type="ECO:0000313" key="5">
    <source>
        <dbReference type="RefSeq" id="XP_034248820.1"/>
    </source>
</evidence>
<organism evidence="5">
    <name type="scientific">Thrips palmi</name>
    <name type="common">Melon thrips</name>
    <dbReference type="NCBI Taxonomy" id="161013"/>
    <lineage>
        <taxon>Eukaryota</taxon>
        <taxon>Metazoa</taxon>
        <taxon>Ecdysozoa</taxon>
        <taxon>Arthropoda</taxon>
        <taxon>Hexapoda</taxon>
        <taxon>Insecta</taxon>
        <taxon>Pterygota</taxon>
        <taxon>Neoptera</taxon>
        <taxon>Paraneoptera</taxon>
        <taxon>Thysanoptera</taxon>
        <taxon>Terebrantia</taxon>
        <taxon>Thripoidea</taxon>
        <taxon>Thripidae</taxon>
        <taxon>Thrips</taxon>
    </lineage>
</organism>